<dbReference type="Proteomes" id="UP000783871">
    <property type="component" value="Unassembled WGS sequence"/>
</dbReference>
<dbReference type="RefSeq" id="WP_168000714.1">
    <property type="nucleotide sequence ID" value="NZ_JAATEO010000008.1"/>
</dbReference>
<accession>A0ABX0Z3D3</accession>
<feature type="transmembrane region" description="Helical" evidence="1">
    <location>
        <begin position="104"/>
        <end position="131"/>
    </location>
</feature>
<gene>
    <name evidence="2" type="ORF">HCJ94_10135</name>
</gene>
<organism evidence="2 3">
    <name type="scientific">Micromonospora thermarum</name>
    <dbReference type="NCBI Taxonomy" id="2720024"/>
    <lineage>
        <taxon>Bacteria</taxon>
        <taxon>Bacillati</taxon>
        <taxon>Actinomycetota</taxon>
        <taxon>Actinomycetes</taxon>
        <taxon>Micromonosporales</taxon>
        <taxon>Micromonosporaceae</taxon>
        <taxon>Micromonospora</taxon>
    </lineage>
</organism>
<evidence type="ECO:0000313" key="2">
    <source>
        <dbReference type="EMBL" id="NJP32327.1"/>
    </source>
</evidence>
<comment type="caution">
    <text evidence="2">The sequence shown here is derived from an EMBL/GenBank/DDBJ whole genome shotgun (WGS) entry which is preliminary data.</text>
</comment>
<feature type="transmembrane region" description="Helical" evidence="1">
    <location>
        <begin position="41"/>
        <end position="61"/>
    </location>
</feature>
<evidence type="ECO:0008006" key="4">
    <source>
        <dbReference type="Google" id="ProtNLM"/>
    </source>
</evidence>
<protein>
    <recommendedName>
        <fullName evidence="4">Integral membrane protein</fullName>
    </recommendedName>
</protein>
<evidence type="ECO:0000313" key="3">
    <source>
        <dbReference type="Proteomes" id="UP000783871"/>
    </source>
</evidence>
<reference evidence="2 3" key="1">
    <citation type="submission" date="2020-03" db="EMBL/GenBank/DDBJ databases">
        <title>WGS of actinomycetes isolated from Thailand.</title>
        <authorList>
            <person name="Thawai C."/>
        </authorList>
    </citation>
    <scope>NUCLEOTIDE SEQUENCE [LARGE SCALE GENOMIC DNA]</scope>
    <source>
        <strain evidence="2 3">HSS6-12</strain>
    </source>
</reference>
<feature type="transmembrane region" description="Helical" evidence="1">
    <location>
        <begin position="73"/>
        <end position="92"/>
    </location>
</feature>
<keyword evidence="1" id="KW-0812">Transmembrane</keyword>
<keyword evidence="1" id="KW-1133">Transmembrane helix</keyword>
<name>A0ABX0Z3D3_9ACTN</name>
<keyword evidence="1" id="KW-0472">Membrane</keyword>
<keyword evidence="3" id="KW-1185">Reference proteome</keyword>
<sequence length="155" mass="16651">MRERWRAVGMLALALFVVNVVARLIIRFGFDADDTAAADRVTLGMFVTLGLILASVAFVWSRHRPAAEWGADVAAAIGVALALTLFVGPLLVGKSPFGDGAGTFFAQIWLYAAASGIGVLLGYLLAVALGLDHRSQRLKRYAETKAAKPRKPVRR</sequence>
<dbReference type="EMBL" id="JAATEO010000008">
    <property type="protein sequence ID" value="NJP32327.1"/>
    <property type="molecule type" value="Genomic_DNA"/>
</dbReference>
<evidence type="ECO:0000256" key="1">
    <source>
        <dbReference type="SAM" id="Phobius"/>
    </source>
</evidence>
<proteinExistence type="predicted"/>